<comment type="catalytic activity">
    <reaction evidence="7">
        <text>(2S)-4-acetamido-2-aminobutanoate = L-ectoine + H2O</text>
        <dbReference type="Rhea" id="RHEA:17281"/>
        <dbReference type="ChEBI" id="CHEBI:15377"/>
        <dbReference type="ChEBI" id="CHEBI:58515"/>
        <dbReference type="ChEBI" id="CHEBI:58929"/>
        <dbReference type="EC" id="4.2.1.108"/>
    </reaction>
</comment>
<protein>
    <recommendedName>
        <fullName evidence="4">L-ectoine synthase</fullName>
        <ecNumber evidence="3">4.2.1.108</ecNumber>
    </recommendedName>
    <alternativeName>
        <fullName evidence="6">N-acetyldiaminobutyrate dehydratase</fullName>
    </alternativeName>
</protein>
<dbReference type="InterPro" id="IPR011051">
    <property type="entry name" value="RmlC_Cupin_sf"/>
</dbReference>
<evidence type="ECO:0000256" key="6">
    <source>
        <dbReference type="ARBA" id="ARBA00033271"/>
    </source>
</evidence>
<evidence type="ECO:0000256" key="3">
    <source>
        <dbReference type="ARBA" id="ARBA00013192"/>
    </source>
</evidence>
<dbReference type="EMBL" id="BOPG01000076">
    <property type="protein sequence ID" value="GIJ62248.1"/>
    <property type="molecule type" value="Genomic_DNA"/>
</dbReference>
<comment type="caution">
    <text evidence="8">The sequence shown here is derived from an EMBL/GenBank/DDBJ whole genome shotgun (WGS) entry which is preliminary data.</text>
</comment>
<dbReference type="UniPathway" id="UPA00067">
    <property type="reaction ID" value="UER00123"/>
</dbReference>
<evidence type="ECO:0000256" key="5">
    <source>
        <dbReference type="ARBA" id="ARBA00023239"/>
    </source>
</evidence>
<proteinExistence type="inferred from homology"/>
<keyword evidence="9" id="KW-1185">Reference proteome</keyword>
<dbReference type="PANTHER" id="PTHR39289">
    <property type="match status" value="1"/>
</dbReference>
<dbReference type="InterPro" id="IPR010462">
    <property type="entry name" value="Ectoine_synth"/>
</dbReference>
<dbReference type="SUPFAM" id="SSF51182">
    <property type="entry name" value="RmlC-like cupins"/>
    <property type="match status" value="1"/>
</dbReference>
<dbReference type="Proteomes" id="UP000612585">
    <property type="component" value="Unassembled WGS sequence"/>
</dbReference>
<name>A0A8J4E5M6_9ACTN</name>
<keyword evidence="5" id="KW-0456">Lyase</keyword>
<comment type="pathway">
    <text evidence="1">Amine and polyamine biosynthesis; ectoine biosynthesis; L-ectoine from L-aspartate 4-semialdehyde: step 3/3.</text>
</comment>
<dbReference type="GO" id="GO:0019491">
    <property type="term" value="P:ectoine biosynthetic process"/>
    <property type="evidence" value="ECO:0007669"/>
    <property type="project" value="UniProtKB-UniPathway"/>
</dbReference>
<dbReference type="Pfam" id="PF06339">
    <property type="entry name" value="Ectoine_synth"/>
    <property type="match status" value="1"/>
</dbReference>
<gene>
    <name evidence="8" type="primary">ectC</name>
    <name evidence="8" type="ORF">Vau01_097640</name>
</gene>
<accession>A0A8J4E5M6</accession>
<evidence type="ECO:0000256" key="2">
    <source>
        <dbReference type="ARBA" id="ARBA00009637"/>
    </source>
</evidence>
<dbReference type="Gene3D" id="2.60.120.10">
    <property type="entry name" value="Jelly Rolls"/>
    <property type="match status" value="1"/>
</dbReference>
<dbReference type="CDD" id="cd06978">
    <property type="entry name" value="cupin_EctC"/>
    <property type="match status" value="1"/>
</dbReference>
<dbReference type="EC" id="4.2.1.108" evidence="3"/>
<evidence type="ECO:0000313" key="8">
    <source>
        <dbReference type="EMBL" id="GIJ62248.1"/>
    </source>
</evidence>
<comment type="similarity">
    <text evidence="2">Belongs to the ectoine synthase family.</text>
</comment>
<dbReference type="RefSeq" id="WP_204007777.1">
    <property type="nucleotide sequence ID" value="NZ_BOPG01000076.1"/>
</dbReference>
<evidence type="ECO:0000313" key="9">
    <source>
        <dbReference type="Proteomes" id="UP000612585"/>
    </source>
</evidence>
<dbReference type="PANTHER" id="PTHR39289:SF1">
    <property type="entry name" value="L-ECTOINE SYNTHASE"/>
    <property type="match status" value="1"/>
</dbReference>
<dbReference type="GO" id="GO:0033990">
    <property type="term" value="F:ectoine synthase activity"/>
    <property type="evidence" value="ECO:0007669"/>
    <property type="project" value="UniProtKB-EC"/>
</dbReference>
<evidence type="ECO:0000256" key="4">
    <source>
        <dbReference type="ARBA" id="ARBA00019707"/>
    </source>
</evidence>
<dbReference type="AlphaFoldDB" id="A0A8J4E5M6"/>
<evidence type="ECO:0000256" key="7">
    <source>
        <dbReference type="ARBA" id="ARBA00048714"/>
    </source>
</evidence>
<evidence type="ECO:0000256" key="1">
    <source>
        <dbReference type="ARBA" id="ARBA00005181"/>
    </source>
</evidence>
<sequence length="125" mass="13651">MLVRTLDALRGTEHEVDWGNGISRRLLVARDGWGFTVTETEVLADTRSLLRYDNHWEACLCVGGAGTVESAAGRFEVRPGTLYAPARGEEHLLSSAHGLRLICVFNPALNGSEQHRLSAGRASSY</sequence>
<dbReference type="InterPro" id="IPR014710">
    <property type="entry name" value="RmlC-like_jellyroll"/>
</dbReference>
<reference evidence="8" key="1">
    <citation type="submission" date="2021-01" db="EMBL/GenBank/DDBJ databases">
        <title>Whole genome shotgun sequence of Virgisporangium aurantiacum NBRC 16421.</title>
        <authorList>
            <person name="Komaki H."/>
            <person name="Tamura T."/>
        </authorList>
    </citation>
    <scope>NUCLEOTIDE SEQUENCE</scope>
    <source>
        <strain evidence="8">NBRC 16421</strain>
    </source>
</reference>
<organism evidence="8 9">
    <name type="scientific">Virgisporangium aurantiacum</name>
    <dbReference type="NCBI Taxonomy" id="175570"/>
    <lineage>
        <taxon>Bacteria</taxon>
        <taxon>Bacillati</taxon>
        <taxon>Actinomycetota</taxon>
        <taxon>Actinomycetes</taxon>
        <taxon>Micromonosporales</taxon>
        <taxon>Micromonosporaceae</taxon>
        <taxon>Virgisporangium</taxon>
    </lineage>
</organism>